<accession>A0A2H0R607</accession>
<evidence type="ECO:0000259" key="1">
    <source>
        <dbReference type="Pfam" id="PF26593"/>
    </source>
</evidence>
<comment type="caution">
    <text evidence="2">The sequence shown here is derived from an EMBL/GenBank/DDBJ whole genome shotgun (WGS) entry which is preliminary data.</text>
</comment>
<dbReference type="AlphaFoldDB" id="A0A2H0R607"/>
<protein>
    <recommendedName>
        <fullName evidence="1">TraC-like domain-containing protein</fullName>
    </recommendedName>
</protein>
<organism evidence="2 3">
    <name type="scientific">Candidatus Yanofskybacteria bacterium CG10_big_fil_rev_8_21_14_0_10_37_15</name>
    <dbReference type="NCBI Taxonomy" id="1975097"/>
    <lineage>
        <taxon>Bacteria</taxon>
        <taxon>Candidatus Yanofskyibacteriota</taxon>
    </lineage>
</organism>
<evidence type="ECO:0000313" key="2">
    <source>
        <dbReference type="EMBL" id="PIR41933.1"/>
    </source>
</evidence>
<sequence length="212" mass="24328">MTTQSTKQLVEISDIVDNVVILKNGSLRTVLEVSSINFELRSDEEQVAILQNFQRFLNSIDFPLQIVMNSRKLDIENYIKIIDQAAETLTNELLKVQADEYSKFITELADLSNIMSKKFYIVVPFYVFESPSKVGVVASLKSIFKPSSVTNQLTPEQFETYKNQILQRVELIFDGLVGLGLKTRILENEELINLFYGLYNPDLKTKPKDYEI</sequence>
<name>A0A2H0R607_9BACT</name>
<dbReference type="Proteomes" id="UP000230208">
    <property type="component" value="Unassembled WGS sequence"/>
</dbReference>
<reference evidence="2 3" key="1">
    <citation type="submission" date="2017-09" db="EMBL/GenBank/DDBJ databases">
        <title>Depth-based differentiation of microbial function through sediment-hosted aquifers and enrichment of novel symbionts in the deep terrestrial subsurface.</title>
        <authorList>
            <person name="Probst A.J."/>
            <person name="Ladd B."/>
            <person name="Jarett J.K."/>
            <person name="Geller-Mcgrath D.E."/>
            <person name="Sieber C.M."/>
            <person name="Emerson J.B."/>
            <person name="Anantharaman K."/>
            <person name="Thomas B.C."/>
            <person name="Malmstrom R."/>
            <person name="Stieglmeier M."/>
            <person name="Klingl A."/>
            <person name="Woyke T."/>
            <person name="Ryan C.M."/>
            <person name="Banfield J.F."/>
        </authorList>
    </citation>
    <scope>NUCLEOTIDE SEQUENCE [LARGE SCALE GENOMIC DNA]</scope>
    <source>
        <strain evidence="2">CG10_big_fil_rev_8_21_14_0_10_37_15</strain>
    </source>
</reference>
<gene>
    <name evidence="2" type="ORF">COV30_00935</name>
</gene>
<dbReference type="Pfam" id="PF26593">
    <property type="entry name" value="TraC-like"/>
    <property type="match status" value="1"/>
</dbReference>
<dbReference type="InterPro" id="IPR058596">
    <property type="entry name" value="TraC-like_dom"/>
</dbReference>
<feature type="domain" description="TraC-like" evidence="1">
    <location>
        <begin position="20"/>
        <end position="129"/>
    </location>
</feature>
<evidence type="ECO:0000313" key="3">
    <source>
        <dbReference type="Proteomes" id="UP000230208"/>
    </source>
</evidence>
<dbReference type="EMBL" id="PCXP01000015">
    <property type="protein sequence ID" value="PIR41933.1"/>
    <property type="molecule type" value="Genomic_DNA"/>
</dbReference>
<proteinExistence type="predicted"/>